<gene>
    <name evidence="6" type="ORF">TVAG_347880</name>
</gene>
<dbReference type="GO" id="GO:0000978">
    <property type="term" value="F:RNA polymerase II cis-regulatory region sequence-specific DNA binding"/>
    <property type="evidence" value="ECO:0000318"/>
    <property type="project" value="GO_Central"/>
</dbReference>
<dbReference type="CDD" id="cd00167">
    <property type="entry name" value="SANT"/>
    <property type="match status" value="1"/>
</dbReference>
<dbReference type="STRING" id="5722.A2DSS9"/>
<sequence>MFDIFNDDTSNNQNNFTTPRNINSFISDPHANEAPAQTHFGSQYKKSKWTPEEDRALIESVRIHGTKNWIAVANLVPDRNSKQCRERWTAQLDPSLNHNEFTPQEDAVIILQHQANGPYWAKIAAYLPGRSATAIKNRFNWLSRRHLPQKMNKFFLSGTTPMEPSSSSGSMSPLGIAPFALSDPSVSQMQKPQETEPHTDVPDDIFTQSFFDNQEDDVFNF</sequence>
<evidence type="ECO:0000313" key="7">
    <source>
        <dbReference type="Proteomes" id="UP000001542"/>
    </source>
</evidence>
<dbReference type="eggNOG" id="KOG0048">
    <property type="taxonomic scope" value="Eukaryota"/>
</dbReference>
<dbReference type="RefSeq" id="XP_001328701.1">
    <property type="nucleotide sequence ID" value="XM_001328666.1"/>
</dbReference>
<feature type="domain" description="HTH myb-type" evidence="5">
    <location>
        <begin position="45"/>
        <end position="96"/>
    </location>
</feature>
<dbReference type="PANTHER" id="PTHR45614">
    <property type="entry name" value="MYB PROTEIN-RELATED"/>
    <property type="match status" value="1"/>
</dbReference>
<dbReference type="InterPro" id="IPR001005">
    <property type="entry name" value="SANT/Myb"/>
</dbReference>
<reference evidence="6" key="1">
    <citation type="submission" date="2006-10" db="EMBL/GenBank/DDBJ databases">
        <authorList>
            <person name="Amadeo P."/>
            <person name="Zhao Q."/>
            <person name="Wortman J."/>
            <person name="Fraser-Liggett C."/>
            <person name="Carlton J."/>
        </authorList>
    </citation>
    <scope>NUCLEOTIDE SEQUENCE</scope>
    <source>
        <strain evidence="6">G3</strain>
    </source>
</reference>
<keyword evidence="1" id="KW-0677">Repeat</keyword>
<protein>
    <submittedName>
        <fullName evidence="6">Myb-like DNA-binding domain containing protein</fullName>
    </submittedName>
</protein>
<proteinExistence type="predicted"/>
<dbReference type="EMBL" id="DS113241">
    <property type="protein sequence ID" value="EAY16478.1"/>
    <property type="molecule type" value="Genomic_DNA"/>
</dbReference>
<dbReference type="SUPFAM" id="SSF46689">
    <property type="entry name" value="Homeodomain-like"/>
    <property type="match status" value="1"/>
</dbReference>
<keyword evidence="7" id="KW-1185">Reference proteome</keyword>
<dbReference type="AlphaFoldDB" id="A2DSS9"/>
<dbReference type="InterPro" id="IPR050560">
    <property type="entry name" value="MYB_TF"/>
</dbReference>
<dbReference type="InterPro" id="IPR017930">
    <property type="entry name" value="Myb_dom"/>
</dbReference>
<dbReference type="SMR" id="A2DSS9"/>
<reference evidence="6" key="2">
    <citation type="journal article" date="2007" name="Science">
        <title>Draft genome sequence of the sexually transmitted pathogen Trichomonas vaginalis.</title>
        <authorList>
            <person name="Carlton J.M."/>
            <person name="Hirt R.P."/>
            <person name="Silva J.C."/>
            <person name="Delcher A.L."/>
            <person name="Schatz M."/>
            <person name="Zhao Q."/>
            <person name="Wortman J.R."/>
            <person name="Bidwell S.L."/>
            <person name="Alsmark U.C.M."/>
            <person name="Besteiro S."/>
            <person name="Sicheritz-Ponten T."/>
            <person name="Noel C.J."/>
            <person name="Dacks J.B."/>
            <person name="Foster P.G."/>
            <person name="Simillion C."/>
            <person name="Van de Peer Y."/>
            <person name="Miranda-Saavedra D."/>
            <person name="Barton G.J."/>
            <person name="Westrop G.D."/>
            <person name="Mueller S."/>
            <person name="Dessi D."/>
            <person name="Fiori P.L."/>
            <person name="Ren Q."/>
            <person name="Paulsen I."/>
            <person name="Zhang H."/>
            <person name="Bastida-Corcuera F.D."/>
            <person name="Simoes-Barbosa A."/>
            <person name="Brown M.T."/>
            <person name="Hayes R.D."/>
            <person name="Mukherjee M."/>
            <person name="Okumura C.Y."/>
            <person name="Schneider R."/>
            <person name="Smith A.J."/>
            <person name="Vanacova S."/>
            <person name="Villalvazo M."/>
            <person name="Haas B.J."/>
            <person name="Pertea M."/>
            <person name="Feldblyum T.V."/>
            <person name="Utterback T.R."/>
            <person name="Shu C.L."/>
            <person name="Osoegawa K."/>
            <person name="de Jong P.J."/>
            <person name="Hrdy I."/>
            <person name="Horvathova L."/>
            <person name="Zubacova Z."/>
            <person name="Dolezal P."/>
            <person name="Malik S.B."/>
            <person name="Logsdon J.M. Jr."/>
            <person name="Henze K."/>
            <person name="Gupta A."/>
            <person name="Wang C.C."/>
            <person name="Dunne R.L."/>
            <person name="Upcroft J.A."/>
            <person name="Upcroft P."/>
            <person name="White O."/>
            <person name="Salzberg S.L."/>
            <person name="Tang P."/>
            <person name="Chiu C.-H."/>
            <person name="Lee Y.-S."/>
            <person name="Embley T.M."/>
            <person name="Coombs G.H."/>
            <person name="Mottram J.C."/>
            <person name="Tachezy J."/>
            <person name="Fraser-Liggett C.M."/>
            <person name="Johnson P.J."/>
        </authorList>
    </citation>
    <scope>NUCLEOTIDE SEQUENCE [LARGE SCALE GENOMIC DNA]</scope>
    <source>
        <strain evidence="6">G3</strain>
    </source>
</reference>
<feature type="domain" description="HTH myb-type" evidence="5">
    <location>
        <begin position="101"/>
        <end position="147"/>
    </location>
</feature>
<evidence type="ECO:0000313" key="6">
    <source>
        <dbReference type="EMBL" id="EAY16478.1"/>
    </source>
</evidence>
<feature type="compositionally biased region" description="Polar residues" evidence="3">
    <location>
        <begin position="7"/>
        <end position="26"/>
    </location>
</feature>
<dbReference type="InParanoid" id="A2DSS9"/>
<dbReference type="PANTHER" id="PTHR45614:SF299">
    <property type="entry name" value="MYB-LIKE DNA-BINDING DOMAIN CONTAINING PROTEIN"/>
    <property type="match status" value="1"/>
</dbReference>
<dbReference type="InterPro" id="IPR009057">
    <property type="entry name" value="Homeodomain-like_sf"/>
</dbReference>
<dbReference type="Pfam" id="PF00249">
    <property type="entry name" value="Myb_DNA-binding"/>
    <property type="match status" value="2"/>
</dbReference>
<dbReference type="PROSITE" id="PS50090">
    <property type="entry name" value="MYB_LIKE"/>
    <property type="match status" value="2"/>
</dbReference>
<evidence type="ECO:0000256" key="1">
    <source>
        <dbReference type="ARBA" id="ARBA00022737"/>
    </source>
</evidence>
<dbReference type="GO" id="GO:0005634">
    <property type="term" value="C:nucleus"/>
    <property type="evidence" value="ECO:0000318"/>
    <property type="project" value="GO_Central"/>
</dbReference>
<feature type="domain" description="Myb-like" evidence="4">
    <location>
        <begin position="93"/>
        <end position="140"/>
    </location>
</feature>
<accession>A2DSS9</accession>
<evidence type="ECO:0000256" key="3">
    <source>
        <dbReference type="SAM" id="MobiDB-lite"/>
    </source>
</evidence>
<dbReference type="PROSITE" id="PS51294">
    <property type="entry name" value="HTH_MYB"/>
    <property type="match status" value="2"/>
</dbReference>
<evidence type="ECO:0000259" key="4">
    <source>
        <dbReference type="PROSITE" id="PS50090"/>
    </source>
</evidence>
<dbReference type="FunFam" id="1.10.10.60:FF:000010">
    <property type="entry name" value="Transcriptional activator Myb isoform A"/>
    <property type="match status" value="1"/>
</dbReference>
<evidence type="ECO:0000256" key="2">
    <source>
        <dbReference type="ARBA" id="ARBA00023125"/>
    </source>
</evidence>
<dbReference type="GO" id="GO:0006355">
    <property type="term" value="P:regulation of DNA-templated transcription"/>
    <property type="evidence" value="ECO:0000318"/>
    <property type="project" value="GO_Central"/>
</dbReference>
<dbReference type="VEuPathDB" id="TrichDB:TVAG_347880"/>
<name>A2DSS9_TRIV3</name>
<dbReference type="VEuPathDB" id="TrichDB:TVAGG3_1041900"/>
<dbReference type="SMART" id="SM00717">
    <property type="entry name" value="SANT"/>
    <property type="match status" value="2"/>
</dbReference>
<dbReference type="Proteomes" id="UP000001542">
    <property type="component" value="Unassembled WGS sequence"/>
</dbReference>
<evidence type="ECO:0000259" key="5">
    <source>
        <dbReference type="PROSITE" id="PS51294"/>
    </source>
</evidence>
<feature type="region of interest" description="Disordered" evidence="3">
    <location>
        <begin position="181"/>
        <end position="203"/>
    </location>
</feature>
<dbReference type="KEGG" id="tva:4774480"/>
<organism evidence="6 7">
    <name type="scientific">Trichomonas vaginalis (strain ATCC PRA-98 / G3)</name>
    <dbReference type="NCBI Taxonomy" id="412133"/>
    <lineage>
        <taxon>Eukaryota</taxon>
        <taxon>Metamonada</taxon>
        <taxon>Parabasalia</taxon>
        <taxon>Trichomonadida</taxon>
        <taxon>Trichomonadidae</taxon>
        <taxon>Trichomonas</taxon>
    </lineage>
</organism>
<dbReference type="OrthoDB" id="2143914at2759"/>
<dbReference type="GO" id="GO:0000981">
    <property type="term" value="F:DNA-binding transcription factor activity, RNA polymerase II-specific"/>
    <property type="evidence" value="ECO:0000318"/>
    <property type="project" value="GO_Central"/>
</dbReference>
<dbReference type="Gene3D" id="1.10.10.60">
    <property type="entry name" value="Homeodomain-like"/>
    <property type="match status" value="2"/>
</dbReference>
<feature type="region of interest" description="Disordered" evidence="3">
    <location>
        <begin position="1"/>
        <end position="46"/>
    </location>
</feature>
<feature type="domain" description="Myb-like" evidence="4">
    <location>
        <begin position="41"/>
        <end position="92"/>
    </location>
</feature>
<keyword evidence="2 6" id="KW-0238">DNA-binding</keyword>